<feature type="region of interest" description="Disordered" evidence="1">
    <location>
        <begin position="84"/>
        <end position="105"/>
    </location>
</feature>
<accession>A0A176W1E6</accession>
<proteinExistence type="predicted"/>
<evidence type="ECO:0000256" key="1">
    <source>
        <dbReference type="SAM" id="MobiDB-lite"/>
    </source>
</evidence>
<name>A0A176W1E6_MARPO</name>
<feature type="compositionally biased region" description="Basic and acidic residues" evidence="1">
    <location>
        <begin position="1"/>
        <end position="26"/>
    </location>
</feature>
<comment type="caution">
    <text evidence="2">The sequence shown here is derived from an EMBL/GenBank/DDBJ whole genome shotgun (WGS) entry which is preliminary data.</text>
</comment>
<evidence type="ECO:0000313" key="3">
    <source>
        <dbReference type="Proteomes" id="UP000077202"/>
    </source>
</evidence>
<dbReference type="Proteomes" id="UP000077202">
    <property type="component" value="Unassembled WGS sequence"/>
</dbReference>
<organism evidence="2 3">
    <name type="scientific">Marchantia polymorpha subsp. ruderalis</name>
    <dbReference type="NCBI Taxonomy" id="1480154"/>
    <lineage>
        <taxon>Eukaryota</taxon>
        <taxon>Viridiplantae</taxon>
        <taxon>Streptophyta</taxon>
        <taxon>Embryophyta</taxon>
        <taxon>Marchantiophyta</taxon>
        <taxon>Marchantiopsida</taxon>
        <taxon>Marchantiidae</taxon>
        <taxon>Marchantiales</taxon>
        <taxon>Marchantiaceae</taxon>
        <taxon>Marchantia</taxon>
    </lineage>
</organism>
<reference evidence="2" key="1">
    <citation type="submission" date="2016-03" db="EMBL/GenBank/DDBJ databases">
        <title>Mechanisms controlling the formation of the plant cell surface in tip-growing cells are functionally conserved among land plants.</title>
        <authorList>
            <person name="Honkanen S."/>
            <person name="Jones V.A."/>
            <person name="Morieri G."/>
            <person name="Champion C."/>
            <person name="Hetherington A.J."/>
            <person name="Kelly S."/>
            <person name="Saint-Marcoux D."/>
            <person name="Proust H."/>
            <person name="Prescott H."/>
            <person name="Dolan L."/>
        </authorList>
    </citation>
    <scope>NUCLEOTIDE SEQUENCE [LARGE SCALE GENOMIC DNA]</scope>
    <source>
        <tissue evidence="2">Whole gametophyte</tissue>
    </source>
</reference>
<protein>
    <submittedName>
        <fullName evidence="2">Uncharacterized protein</fullName>
    </submittedName>
</protein>
<dbReference type="EMBL" id="LVLJ01002190">
    <property type="protein sequence ID" value="OAE26381.1"/>
    <property type="molecule type" value="Genomic_DNA"/>
</dbReference>
<gene>
    <name evidence="2" type="ORF">AXG93_4324s1490</name>
</gene>
<keyword evidence="3" id="KW-1185">Reference proteome</keyword>
<evidence type="ECO:0000313" key="2">
    <source>
        <dbReference type="EMBL" id="OAE26381.1"/>
    </source>
</evidence>
<dbReference type="AlphaFoldDB" id="A0A176W1E6"/>
<feature type="compositionally biased region" description="Gly residues" evidence="1">
    <location>
        <begin position="87"/>
        <end position="103"/>
    </location>
</feature>
<sequence>MRHNSMEEWTDAREGQGKGREGKGTGRDGMGWNGMEWNGGKRAQQSRAESREQRWGGRCAAVLQGAKSTFSVRERCLPRLINAKLGTEGGPRGRQGGRAGLRAGGRASERAREERHYYCPAVALDLGPPAGRETHRPAIAARVPLNHIAAVRGTKRVRASEWQTVPFESSGISP</sequence>
<feature type="region of interest" description="Disordered" evidence="1">
    <location>
        <begin position="1"/>
        <end position="55"/>
    </location>
</feature>